<feature type="region of interest" description="Disordered" evidence="5">
    <location>
        <begin position="250"/>
        <end position="379"/>
    </location>
</feature>
<evidence type="ECO:0000256" key="5">
    <source>
        <dbReference type="SAM" id="MobiDB-lite"/>
    </source>
</evidence>
<dbReference type="Pfam" id="PF04098">
    <property type="entry name" value="Rad52_Rad22"/>
    <property type="match status" value="1"/>
</dbReference>
<dbReference type="AlphaFoldDB" id="A0A4Y9Y5V1"/>
<sequence>MPGAISTPTPQTPVQFGNTSFSVDFKPDIAELDLAFASQAAIQTKLNRRLGPEYVSQRPAPGGGPKLTYVEGWKIIGLANEVFGFNGWSSSVVSITTDFVDCDPETRRHCVGVTAVVKITLKDGGAFHDDVGYGTADNVKSKGAALDKAKKEAVTDGVKRALRNFGNLLGLCLYEKAYAQEIAKIKVPPVKFDKSDLHHGPDRSTPAPATPGPPAGPPTTHTPNYNRTPAPQQDVKPLTSIPLHMRAATGNAFANGNGKGPQTPATNGQFKSNGNGATAPSGASSATGLNTPNRTPALRTSTTATPSVCPPVPQHVPHQQAPRANATSASVPPLAAPAPQNPPAPGRKVTFAQAPQGERQQSAQASSSRQPLAAMKSEPDLDRFFTASDDDAMMALDLEGLDDLDPEPSPVENRKSGLDGTSSATNGGGVNGNTGQQVPRENTSSATKLSALPSNLTGQTSVPRTSPGGFHFAHAPGNRPAVATNGQARQPPQQTSAVSSGAGMKRPAEVMQQTANNARRPMPQGGMGLAQQQNAPGNRQPLANLDVGTGGEFKRVKR</sequence>
<evidence type="ECO:0000256" key="3">
    <source>
        <dbReference type="ARBA" id="ARBA00023172"/>
    </source>
</evidence>
<keyword evidence="4" id="KW-0234">DNA repair</keyword>
<feature type="compositionally biased region" description="Pro residues" evidence="5">
    <location>
        <begin position="334"/>
        <end position="345"/>
    </location>
</feature>
<dbReference type="GO" id="GO:0005634">
    <property type="term" value="C:nucleus"/>
    <property type="evidence" value="ECO:0007669"/>
    <property type="project" value="TreeGrafter"/>
</dbReference>
<feature type="region of interest" description="Disordered" evidence="5">
    <location>
        <begin position="400"/>
        <end position="558"/>
    </location>
</feature>
<evidence type="ECO:0000256" key="2">
    <source>
        <dbReference type="ARBA" id="ARBA00022763"/>
    </source>
</evidence>
<dbReference type="InterPro" id="IPR007232">
    <property type="entry name" value="Rad52_Rad59_Rad22"/>
</dbReference>
<dbReference type="FunFam" id="3.30.390.80:FF:000001">
    <property type="entry name" value="DNA repair protein RAD52 homolog"/>
    <property type="match status" value="1"/>
</dbReference>
<keyword evidence="2" id="KW-0227">DNA damage</keyword>
<evidence type="ECO:0000256" key="1">
    <source>
        <dbReference type="ARBA" id="ARBA00006638"/>
    </source>
</evidence>
<evidence type="ECO:0000313" key="6">
    <source>
        <dbReference type="EMBL" id="TFY57894.1"/>
    </source>
</evidence>
<dbReference type="Proteomes" id="UP000298327">
    <property type="component" value="Unassembled WGS sequence"/>
</dbReference>
<dbReference type="InterPro" id="IPR041247">
    <property type="entry name" value="Rad52_fam"/>
</dbReference>
<feature type="compositionally biased region" description="Pro residues" evidence="5">
    <location>
        <begin position="208"/>
        <end position="217"/>
    </location>
</feature>
<comment type="similarity">
    <text evidence="1">Belongs to the RAD52 family.</text>
</comment>
<accession>A0A4Y9Y5V1</accession>
<feature type="compositionally biased region" description="Low complexity" evidence="5">
    <location>
        <begin position="272"/>
        <end position="288"/>
    </location>
</feature>
<dbReference type="GO" id="GO:0045002">
    <property type="term" value="P:double-strand break repair via single-strand annealing"/>
    <property type="evidence" value="ECO:0007669"/>
    <property type="project" value="TreeGrafter"/>
</dbReference>
<dbReference type="EMBL" id="SEOQ01000717">
    <property type="protein sequence ID" value="TFY57894.1"/>
    <property type="molecule type" value="Genomic_DNA"/>
</dbReference>
<evidence type="ECO:0008006" key="8">
    <source>
        <dbReference type="Google" id="ProtNLM"/>
    </source>
</evidence>
<feature type="compositionally biased region" description="Low complexity" evidence="5">
    <location>
        <begin position="359"/>
        <end position="370"/>
    </location>
</feature>
<reference evidence="6 7" key="1">
    <citation type="submission" date="2019-02" db="EMBL/GenBank/DDBJ databases">
        <title>Genome sequencing of the rare red list fungi Dentipellis fragilis.</title>
        <authorList>
            <person name="Buettner E."/>
            <person name="Kellner H."/>
        </authorList>
    </citation>
    <scope>NUCLEOTIDE SEQUENCE [LARGE SCALE GENOMIC DNA]</scope>
    <source>
        <strain evidence="6 7">DSM 105465</strain>
    </source>
</reference>
<dbReference type="GO" id="GO:0000724">
    <property type="term" value="P:double-strand break repair via homologous recombination"/>
    <property type="evidence" value="ECO:0007669"/>
    <property type="project" value="TreeGrafter"/>
</dbReference>
<feature type="region of interest" description="Disordered" evidence="5">
    <location>
        <begin position="193"/>
        <end position="235"/>
    </location>
</feature>
<dbReference type="GO" id="GO:0003697">
    <property type="term" value="F:single-stranded DNA binding"/>
    <property type="evidence" value="ECO:0007669"/>
    <property type="project" value="UniProtKB-ARBA"/>
</dbReference>
<evidence type="ECO:0000256" key="4">
    <source>
        <dbReference type="ARBA" id="ARBA00023204"/>
    </source>
</evidence>
<protein>
    <recommendedName>
        <fullName evidence="8">DNA repair and recombination protein RAD52</fullName>
    </recommendedName>
</protein>
<dbReference type="STRING" id="205917.A0A4Y9Y5V1"/>
<dbReference type="PANTHER" id="PTHR12132">
    <property type="entry name" value="DNA REPAIR AND RECOMBINATION PROTEIN RAD52, RAD59"/>
    <property type="match status" value="1"/>
</dbReference>
<dbReference type="Gene3D" id="3.30.390.80">
    <property type="entry name" value="DNA repair protein Rad52/59/22"/>
    <property type="match status" value="1"/>
</dbReference>
<comment type="caution">
    <text evidence="6">The sequence shown here is derived from an EMBL/GenBank/DDBJ whole genome shotgun (WGS) entry which is preliminary data.</text>
</comment>
<dbReference type="OrthoDB" id="206565at2759"/>
<dbReference type="SUPFAM" id="SSF54768">
    <property type="entry name" value="dsRNA-binding domain-like"/>
    <property type="match status" value="1"/>
</dbReference>
<dbReference type="PANTHER" id="PTHR12132:SF1">
    <property type="entry name" value="DNA REPAIR PROTEIN RAD52 HOMOLOG"/>
    <property type="match status" value="1"/>
</dbReference>
<evidence type="ECO:0000313" key="7">
    <source>
        <dbReference type="Proteomes" id="UP000298327"/>
    </source>
</evidence>
<proteinExistence type="inferred from homology"/>
<feature type="compositionally biased region" description="Low complexity" evidence="5">
    <location>
        <begin position="315"/>
        <end position="333"/>
    </location>
</feature>
<dbReference type="GO" id="GO:0006312">
    <property type="term" value="P:mitotic recombination"/>
    <property type="evidence" value="ECO:0007669"/>
    <property type="project" value="TreeGrafter"/>
</dbReference>
<keyword evidence="3" id="KW-0233">DNA recombination</keyword>
<feature type="compositionally biased region" description="Basic and acidic residues" evidence="5">
    <location>
        <begin position="193"/>
        <end position="202"/>
    </location>
</feature>
<organism evidence="6 7">
    <name type="scientific">Dentipellis fragilis</name>
    <dbReference type="NCBI Taxonomy" id="205917"/>
    <lineage>
        <taxon>Eukaryota</taxon>
        <taxon>Fungi</taxon>
        <taxon>Dikarya</taxon>
        <taxon>Basidiomycota</taxon>
        <taxon>Agaricomycotina</taxon>
        <taxon>Agaricomycetes</taxon>
        <taxon>Russulales</taxon>
        <taxon>Hericiaceae</taxon>
        <taxon>Dentipellis</taxon>
    </lineage>
</organism>
<feature type="compositionally biased region" description="Polar residues" evidence="5">
    <location>
        <begin position="439"/>
        <end position="464"/>
    </location>
</feature>
<keyword evidence="7" id="KW-1185">Reference proteome</keyword>
<gene>
    <name evidence="6" type="ORF">EVG20_g8366</name>
</gene>
<feature type="compositionally biased region" description="Polar residues" evidence="5">
    <location>
        <begin position="484"/>
        <end position="499"/>
    </location>
</feature>
<name>A0A4Y9Y5V1_9AGAM</name>
<feature type="compositionally biased region" description="Polar residues" evidence="5">
    <location>
        <begin position="289"/>
        <end position="305"/>
    </location>
</feature>
<dbReference type="InterPro" id="IPR042525">
    <property type="entry name" value="Rad52_Rad59_Rad22_sf"/>
</dbReference>